<keyword evidence="5 7" id="KW-1133">Transmembrane helix</keyword>
<comment type="subcellular location">
    <subcellularLocation>
        <location evidence="1">Cell membrane</location>
        <topology evidence="1">Multi-pass membrane protein</topology>
    </subcellularLocation>
</comment>
<proteinExistence type="predicted"/>
<keyword evidence="4 7" id="KW-0812">Transmembrane</keyword>
<dbReference type="PANTHER" id="PTHR30193:SF37">
    <property type="entry name" value="INNER MEMBRANE ABC TRANSPORTER PERMEASE PROTEIN YCJO"/>
    <property type="match status" value="1"/>
</dbReference>
<keyword evidence="3" id="KW-1003">Cell membrane</keyword>
<dbReference type="EMBL" id="VSSQ01000543">
    <property type="protein sequence ID" value="MPL97142.1"/>
    <property type="molecule type" value="Genomic_DNA"/>
</dbReference>
<evidence type="ECO:0000256" key="2">
    <source>
        <dbReference type="ARBA" id="ARBA00022448"/>
    </source>
</evidence>
<feature type="transmembrane region" description="Helical" evidence="7">
    <location>
        <begin position="67"/>
        <end position="90"/>
    </location>
</feature>
<gene>
    <name evidence="9" type="primary">ugpA_5</name>
    <name evidence="9" type="ORF">SDC9_43330</name>
</gene>
<dbReference type="PROSITE" id="PS50928">
    <property type="entry name" value="ABC_TM1"/>
    <property type="match status" value="1"/>
</dbReference>
<evidence type="ECO:0000259" key="8">
    <source>
        <dbReference type="PROSITE" id="PS50928"/>
    </source>
</evidence>
<feature type="domain" description="ABC transmembrane type-1" evidence="8">
    <location>
        <begin position="68"/>
        <end position="282"/>
    </location>
</feature>
<feature type="transmembrane region" description="Helical" evidence="7">
    <location>
        <begin position="153"/>
        <end position="182"/>
    </location>
</feature>
<feature type="transmembrane region" description="Helical" evidence="7">
    <location>
        <begin position="212"/>
        <end position="230"/>
    </location>
</feature>
<dbReference type="SUPFAM" id="SSF161098">
    <property type="entry name" value="MetI-like"/>
    <property type="match status" value="1"/>
</dbReference>
<dbReference type="PANTHER" id="PTHR30193">
    <property type="entry name" value="ABC TRANSPORTER PERMEASE PROTEIN"/>
    <property type="match status" value="1"/>
</dbReference>
<dbReference type="GO" id="GO:0005886">
    <property type="term" value="C:plasma membrane"/>
    <property type="evidence" value="ECO:0007669"/>
    <property type="project" value="UniProtKB-SubCell"/>
</dbReference>
<evidence type="ECO:0000256" key="7">
    <source>
        <dbReference type="SAM" id="Phobius"/>
    </source>
</evidence>
<accession>A0A644W348</accession>
<evidence type="ECO:0000256" key="3">
    <source>
        <dbReference type="ARBA" id="ARBA00022475"/>
    </source>
</evidence>
<evidence type="ECO:0000313" key="9">
    <source>
        <dbReference type="EMBL" id="MPL97142.1"/>
    </source>
</evidence>
<comment type="caution">
    <text evidence="9">The sequence shown here is derived from an EMBL/GenBank/DDBJ whole genome shotgun (WGS) entry which is preliminary data.</text>
</comment>
<evidence type="ECO:0000256" key="6">
    <source>
        <dbReference type="ARBA" id="ARBA00023136"/>
    </source>
</evidence>
<dbReference type="Gene3D" id="1.10.3720.10">
    <property type="entry name" value="MetI-like"/>
    <property type="match status" value="1"/>
</dbReference>
<dbReference type="CDD" id="cd06261">
    <property type="entry name" value="TM_PBP2"/>
    <property type="match status" value="1"/>
</dbReference>
<evidence type="ECO:0000256" key="1">
    <source>
        <dbReference type="ARBA" id="ARBA00004651"/>
    </source>
</evidence>
<name>A0A644W348_9ZZZZ</name>
<feature type="transmembrane region" description="Helical" evidence="7">
    <location>
        <begin position="102"/>
        <end position="127"/>
    </location>
</feature>
<keyword evidence="6 7" id="KW-0472">Membrane</keyword>
<dbReference type="InterPro" id="IPR035906">
    <property type="entry name" value="MetI-like_sf"/>
</dbReference>
<dbReference type="InterPro" id="IPR000515">
    <property type="entry name" value="MetI-like"/>
</dbReference>
<reference evidence="9" key="1">
    <citation type="submission" date="2019-08" db="EMBL/GenBank/DDBJ databases">
        <authorList>
            <person name="Kucharzyk K."/>
            <person name="Murdoch R.W."/>
            <person name="Higgins S."/>
            <person name="Loffler F."/>
        </authorList>
    </citation>
    <scope>NUCLEOTIDE SEQUENCE</scope>
</reference>
<feature type="transmembrane region" description="Helical" evidence="7">
    <location>
        <begin position="12"/>
        <end position="30"/>
    </location>
</feature>
<sequence length="294" mass="33558">MVMKKNTWQATLFLLPAALLFLIFFYRPLLENVYLSFFQWNMISPTMKFVGGANYQNIFASAELVKILWNTLFLVLVLLILNFLLPYIYSYILGHLITRFNFFYRSALFLPSCISLAVASIIFLWFYNPLAGPLSVILNSIGMESPRWFKENGLVIIAVGSIIGWKTFGYNLIVMLAAMVAVPKELIEAAKLENASNWIIFKRIIIPMTSPTALYVFTITVVFGLQYMLVPVNMLTQGGPDQGSSNLVYIVYQYAFVFFQTGKSAAFAVLTMLFYMAFLVAKNKFLDKKVHYEN</sequence>
<evidence type="ECO:0000256" key="4">
    <source>
        <dbReference type="ARBA" id="ARBA00022692"/>
    </source>
</evidence>
<feature type="transmembrane region" description="Helical" evidence="7">
    <location>
        <begin position="250"/>
        <end position="281"/>
    </location>
</feature>
<dbReference type="AlphaFoldDB" id="A0A644W348"/>
<dbReference type="Pfam" id="PF00528">
    <property type="entry name" value="BPD_transp_1"/>
    <property type="match status" value="1"/>
</dbReference>
<evidence type="ECO:0000256" key="5">
    <source>
        <dbReference type="ARBA" id="ARBA00022989"/>
    </source>
</evidence>
<dbReference type="GO" id="GO:0055085">
    <property type="term" value="P:transmembrane transport"/>
    <property type="evidence" value="ECO:0007669"/>
    <property type="project" value="InterPro"/>
</dbReference>
<protein>
    <submittedName>
        <fullName evidence="9">sn-glycerol-3-phosphate transport system permease protein UgpA</fullName>
    </submittedName>
</protein>
<keyword evidence="2" id="KW-0813">Transport</keyword>
<organism evidence="9">
    <name type="scientific">bioreactor metagenome</name>
    <dbReference type="NCBI Taxonomy" id="1076179"/>
    <lineage>
        <taxon>unclassified sequences</taxon>
        <taxon>metagenomes</taxon>
        <taxon>ecological metagenomes</taxon>
    </lineage>
</organism>
<dbReference type="InterPro" id="IPR051393">
    <property type="entry name" value="ABC_transporter_permease"/>
</dbReference>